<dbReference type="PANTHER" id="PTHR10948">
    <property type="entry name" value="TRANSPOSASE"/>
    <property type="match status" value="1"/>
</dbReference>
<dbReference type="GO" id="GO:0015074">
    <property type="term" value="P:DNA integration"/>
    <property type="evidence" value="ECO:0007669"/>
    <property type="project" value="InterPro"/>
</dbReference>
<sequence length="386" mass="44397">MGLAELKATEGAMGRKKLTIEPVCKHTHFTWGERLTLQYYYTGTNKYQKIRSPTLLGRVLGKHERTIRRELQRGMVLHERGDVPFEQWDYNAEYAQNDAERKSGGKGPDLKLGKDWAFVRQVSRLIKERHYSPYAIIQHFHTTGWPSTMRICEKTLYNYIAAGDITDVSERDLLLQGRRRTPRERPARHSRAANAARSIDKRPAGINDRSQIGHWEMDTVYSGKECSPGCLLTLTERKSRVEITRKLPDRTAASMNAAFDAMERQIGHRRFCRLFKSITADNGGEFSDVQTLERSALCSQPRTRLYFAHPYCSSERGTNENHNGILRRFIPKASDIGLINKKAVRETQDWMNNYPRKILKGLVPLVELVNEMGEGFIIPPFLELTE</sequence>
<dbReference type="InterPro" id="IPR012337">
    <property type="entry name" value="RNaseH-like_sf"/>
</dbReference>
<accession>A0A3P3XNR6</accession>
<dbReference type="GO" id="GO:0003676">
    <property type="term" value="F:nucleic acid binding"/>
    <property type="evidence" value="ECO:0007669"/>
    <property type="project" value="InterPro"/>
</dbReference>
<dbReference type="GO" id="GO:0004803">
    <property type="term" value="F:transposase activity"/>
    <property type="evidence" value="ECO:0007669"/>
    <property type="project" value="TreeGrafter"/>
</dbReference>
<protein>
    <recommendedName>
        <fullName evidence="2">Integrase catalytic domain-containing protein</fullName>
    </recommendedName>
</protein>
<feature type="compositionally biased region" description="Basic residues" evidence="1">
    <location>
        <begin position="179"/>
        <end position="191"/>
    </location>
</feature>
<proteinExistence type="predicted"/>
<feature type="region of interest" description="Disordered" evidence="1">
    <location>
        <begin position="179"/>
        <end position="203"/>
    </location>
</feature>
<dbReference type="PANTHER" id="PTHR10948:SF23">
    <property type="entry name" value="TRANSPOSASE INSI FOR INSERTION SEQUENCE ELEMENT IS30A-RELATED"/>
    <property type="match status" value="1"/>
</dbReference>
<dbReference type="SUPFAM" id="SSF53098">
    <property type="entry name" value="Ribonuclease H-like"/>
    <property type="match status" value="1"/>
</dbReference>
<dbReference type="GO" id="GO:0032196">
    <property type="term" value="P:transposition"/>
    <property type="evidence" value="ECO:0007669"/>
    <property type="project" value="TreeGrafter"/>
</dbReference>
<evidence type="ECO:0000259" key="2">
    <source>
        <dbReference type="PROSITE" id="PS50994"/>
    </source>
</evidence>
<evidence type="ECO:0000256" key="1">
    <source>
        <dbReference type="SAM" id="MobiDB-lite"/>
    </source>
</evidence>
<dbReference type="Gene3D" id="3.30.420.10">
    <property type="entry name" value="Ribonuclease H-like superfamily/Ribonuclease H"/>
    <property type="match status" value="1"/>
</dbReference>
<dbReference type="NCBIfam" id="NF033563">
    <property type="entry name" value="transpos_IS30"/>
    <property type="match status" value="1"/>
</dbReference>
<evidence type="ECO:0000313" key="3">
    <source>
        <dbReference type="EMBL" id="SLM17679.1"/>
    </source>
</evidence>
<dbReference type="EMBL" id="FWDO01000004">
    <property type="protein sequence ID" value="SLM17679.1"/>
    <property type="molecule type" value="Genomic_DNA"/>
</dbReference>
<dbReference type="AlphaFoldDB" id="A0A3P3XNR6"/>
<reference evidence="3" key="1">
    <citation type="submission" date="2017-02" db="EMBL/GenBank/DDBJ databases">
        <authorList>
            <person name="Regsiter A."/>
            <person name="William W."/>
        </authorList>
    </citation>
    <scope>NUCLEOTIDE SEQUENCE</scope>
    <source>
        <strain evidence="3">BdmA 4</strain>
    </source>
</reference>
<dbReference type="InterPro" id="IPR051917">
    <property type="entry name" value="Transposase-Integrase"/>
</dbReference>
<feature type="domain" description="Integrase catalytic" evidence="2">
    <location>
        <begin position="199"/>
        <end position="372"/>
    </location>
</feature>
<dbReference type="InterPro" id="IPR053392">
    <property type="entry name" value="Transposase_IS30-like"/>
</dbReference>
<dbReference type="GO" id="GO:0005829">
    <property type="term" value="C:cytosol"/>
    <property type="evidence" value="ECO:0007669"/>
    <property type="project" value="TreeGrafter"/>
</dbReference>
<dbReference type="InterPro" id="IPR036397">
    <property type="entry name" value="RNaseH_sf"/>
</dbReference>
<dbReference type="InterPro" id="IPR001584">
    <property type="entry name" value="Integrase_cat-core"/>
</dbReference>
<gene>
    <name evidence="3" type="ORF">SPIRO4BDMA_40248</name>
</gene>
<dbReference type="PROSITE" id="PS50994">
    <property type="entry name" value="INTEGRASE"/>
    <property type="match status" value="1"/>
</dbReference>
<organism evidence="3">
    <name type="scientific">uncultured spirochete</name>
    <dbReference type="NCBI Taxonomy" id="156406"/>
    <lineage>
        <taxon>Bacteria</taxon>
        <taxon>Pseudomonadati</taxon>
        <taxon>Spirochaetota</taxon>
        <taxon>Spirochaetia</taxon>
        <taxon>Spirochaetales</taxon>
        <taxon>environmental samples</taxon>
    </lineage>
</organism>
<name>A0A3P3XNR6_9SPIR</name>